<protein>
    <submittedName>
        <fullName evidence="1">Uncharacterized protein</fullName>
    </submittedName>
</protein>
<reference evidence="1" key="1">
    <citation type="journal article" date="2015" name="Nature">
        <title>Complex archaea that bridge the gap between prokaryotes and eukaryotes.</title>
        <authorList>
            <person name="Spang A."/>
            <person name="Saw J.H."/>
            <person name="Jorgensen S.L."/>
            <person name="Zaremba-Niedzwiedzka K."/>
            <person name="Martijn J."/>
            <person name="Lind A.E."/>
            <person name="van Eijk R."/>
            <person name="Schleper C."/>
            <person name="Guy L."/>
            <person name="Ettema T.J."/>
        </authorList>
    </citation>
    <scope>NUCLEOTIDE SEQUENCE</scope>
</reference>
<gene>
    <name evidence="1" type="ORF">LCGC14_0989460</name>
</gene>
<dbReference type="AlphaFoldDB" id="A0A0F9NSX4"/>
<sequence length="93" mass="10475">MEKCLTCHQQCLEGFKHVDIGVCLQKTNLRIDLLTEDLDIHVKKELEAPNPPPIELTELNTVDVLTKLQEIQNTVTALKAASDHHLTVHDQTP</sequence>
<comment type="caution">
    <text evidence="1">The sequence shown here is derived from an EMBL/GenBank/DDBJ whole genome shotgun (WGS) entry which is preliminary data.</text>
</comment>
<name>A0A0F9NSX4_9ZZZZ</name>
<organism evidence="1">
    <name type="scientific">marine sediment metagenome</name>
    <dbReference type="NCBI Taxonomy" id="412755"/>
    <lineage>
        <taxon>unclassified sequences</taxon>
        <taxon>metagenomes</taxon>
        <taxon>ecological metagenomes</taxon>
    </lineage>
</organism>
<dbReference type="EMBL" id="LAZR01003746">
    <property type="protein sequence ID" value="KKN15097.1"/>
    <property type="molecule type" value="Genomic_DNA"/>
</dbReference>
<accession>A0A0F9NSX4</accession>
<evidence type="ECO:0000313" key="1">
    <source>
        <dbReference type="EMBL" id="KKN15097.1"/>
    </source>
</evidence>
<proteinExistence type="predicted"/>